<dbReference type="OrthoDB" id="4157208at2759"/>
<feature type="compositionally biased region" description="Polar residues" evidence="1">
    <location>
        <begin position="66"/>
        <end position="84"/>
    </location>
</feature>
<comment type="caution">
    <text evidence="2">The sequence shown here is derived from an EMBL/GenBank/DDBJ whole genome shotgun (WGS) entry which is preliminary data.</text>
</comment>
<feature type="compositionally biased region" description="Basic and acidic residues" evidence="1">
    <location>
        <begin position="152"/>
        <end position="167"/>
    </location>
</feature>
<protein>
    <submittedName>
        <fullName evidence="2">Uncharacterized protein</fullName>
    </submittedName>
</protein>
<evidence type="ECO:0000256" key="1">
    <source>
        <dbReference type="SAM" id="MobiDB-lite"/>
    </source>
</evidence>
<feature type="region of interest" description="Disordered" evidence="1">
    <location>
        <begin position="152"/>
        <end position="172"/>
    </location>
</feature>
<dbReference type="Proteomes" id="UP000053958">
    <property type="component" value="Unassembled WGS sequence"/>
</dbReference>
<gene>
    <name evidence="2" type="ORF">T310_1630</name>
</gene>
<feature type="compositionally biased region" description="Polar residues" evidence="1">
    <location>
        <begin position="32"/>
        <end position="58"/>
    </location>
</feature>
<evidence type="ECO:0000313" key="2">
    <source>
        <dbReference type="EMBL" id="KKA24345.1"/>
    </source>
</evidence>
<feature type="compositionally biased region" description="Basic and acidic residues" evidence="1">
    <location>
        <begin position="184"/>
        <end position="197"/>
    </location>
</feature>
<feature type="compositionally biased region" description="Polar residues" evidence="1">
    <location>
        <begin position="1"/>
        <end position="21"/>
    </location>
</feature>
<evidence type="ECO:0000313" key="3">
    <source>
        <dbReference type="Proteomes" id="UP000053958"/>
    </source>
</evidence>
<keyword evidence="3" id="KW-1185">Reference proteome</keyword>
<dbReference type="RefSeq" id="XP_013330957.1">
    <property type="nucleotide sequence ID" value="XM_013475503.1"/>
</dbReference>
<dbReference type="GeneID" id="25313981"/>
<proteinExistence type="predicted"/>
<dbReference type="EMBL" id="LASV01000065">
    <property type="protein sequence ID" value="KKA24345.1"/>
    <property type="molecule type" value="Genomic_DNA"/>
</dbReference>
<accession>A0A0F4Z1W7</accession>
<feature type="region of interest" description="Disordered" evidence="1">
    <location>
        <begin position="184"/>
        <end position="221"/>
    </location>
</feature>
<feature type="compositionally biased region" description="Low complexity" evidence="1">
    <location>
        <begin position="22"/>
        <end position="31"/>
    </location>
</feature>
<feature type="region of interest" description="Disordered" evidence="1">
    <location>
        <begin position="1"/>
        <end position="90"/>
    </location>
</feature>
<organism evidence="2 3">
    <name type="scientific">Rasamsonia emersonii (strain ATCC 16479 / CBS 393.64 / IMI 116815)</name>
    <dbReference type="NCBI Taxonomy" id="1408163"/>
    <lineage>
        <taxon>Eukaryota</taxon>
        <taxon>Fungi</taxon>
        <taxon>Dikarya</taxon>
        <taxon>Ascomycota</taxon>
        <taxon>Pezizomycotina</taxon>
        <taxon>Eurotiomycetes</taxon>
        <taxon>Eurotiomycetidae</taxon>
        <taxon>Eurotiales</taxon>
        <taxon>Trichocomaceae</taxon>
        <taxon>Rasamsonia</taxon>
    </lineage>
</organism>
<reference evidence="2 3" key="1">
    <citation type="submission" date="2015-04" db="EMBL/GenBank/DDBJ databases">
        <authorList>
            <person name="Heijne W.H."/>
            <person name="Fedorova N.D."/>
            <person name="Nierman W.C."/>
            <person name="Vollebregt A.W."/>
            <person name="Zhao Z."/>
            <person name="Wu L."/>
            <person name="Kumar M."/>
            <person name="Stam H."/>
            <person name="van den Berg M.A."/>
            <person name="Pel H.J."/>
        </authorList>
    </citation>
    <scope>NUCLEOTIDE SEQUENCE [LARGE SCALE GENOMIC DNA]</scope>
    <source>
        <strain evidence="2 3">CBS 393.64</strain>
    </source>
</reference>
<dbReference type="AlphaFoldDB" id="A0A0F4Z1W7"/>
<name>A0A0F4Z1W7_RASE3</name>
<sequence length="242" mass="27411">MDRNTQPRYNLRSFGQNMPTASGTSSTSTGSDHFNASKTPMTTSQFQPNGAHTSQATANEPRPLWAQNQPPMADSQNVSEMKSSQDQDEYETTAALYPHTENKLGGPAATAPFLRDFTLVAEAVKRVQMELVMNEMEKMVMVGLLVTHTHNKFDQSKDQRPKTRDPNPEAPFTVYCVAKYPKREKEKEKEKELDQVGKRNQKKEEEEEEEENKRNNPTMQHASIAIAITTSIYICISSHRRC</sequence>